<dbReference type="InterPro" id="IPR039725">
    <property type="entry name" value="CC2D1A/B"/>
</dbReference>
<feature type="compositionally biased region" description="Polar residues" evidence="4">
    <location>
        <begin position="220"/>
        <end position="240"/>
    </location>
</feature>
<dbReference type="CDD" id="cd08690">
    <property type="entry name" value="C2_Freud-1"/>
    <property type="match status" value="1"/>
</dbReference>
<dbReference type="InterPro" id="IPR035892">
    <property type="entry name" value="C2_domain_sf"/>
</dbReference>
<dbReference type="Proteomes" id="UP001044222">
    <property type="component" value="Chromosome 17"/>
</dbReference>
<feature type="domain" description="C2" evidence="5">
    <location>
        <begin position="627"/>
        <end position="761"/>
    </location>
</feature>
<evidence type="ECO:0000259" key="5">
    <source>
        <dbReference type="PROSITE" id="PS50004"/>
    </source>
</evidence>
<accession>A0A9D3LLA8</accession>
<feature type="compositionally biased region" description="Polar residues" evidence="4">
    <location>
        <begin position="815"/>
        <end position="824"/>
    </location>
</feature>
<dbReference type="Pfam" id="PF00168">
    <property type="entry name" value="C2"/>
    <property type="match status" value="1"/>
</dbReference>
<feature type="region of interest" description="Disordered" evidence="4">
    <location>
        <begin position="384"/>
        <end position="407"/>
    </location>
</feature>
<sequence>MSGSRTSPFRNQGTCGPRQMGLLLDMSLDGEADPGGSEEVLEAELLSLIGEGGAPCNRKKGGAAPVSMVDIEHMAALCMKDLDDEEEEEEGGDEERNLENDADLLAELNNVLEESEAVRATPVQRSNSTGRGESSRARRYERGLKTLQSMLSSVKMGKPVNEDEIPPPVATGGRPTSAHQAAEPIGVWEHPPQERASVRSSNESLRQGTPPTAPKLRPQPSLQKSSTVSSPASTINYSQQDSVTKDLLLARLREYKVAAVQAKQRGDLGTAKQHYLVAKKLHTVVEAFDRGDSVDISALPPPPGDAVVDRQTPAQPAASLCAAPPVASSAVAAPRSVAEALQQRMQRYKGAAEDAKGKGDDRKARMHMRIVKQYQDAIRSHQAGRPVDLSGLPVPPGCPPLQGSEGTEQNFTGVVEAAVRLANRDTEEEEWEEQGKEVSKPPVRPVSQRAAKTSAPSSPNLRTPGPPTAPSQGFRMGSKAQQQLDFLLSRRQQLVRAALRSKQLKDMQGAALHLRHAKGLDHMIAAAKAGLPVDITKVPSAPVAEEGYSLTQSCSSAVSPHTAEQYNQLVELLRQQHEKCLGYSQQFTHMGNVAETVRFEKLAKECMNNIEVLRQAHGKGYPVPKFHTEERTFSTVKILPNLTSSDMILTIVKGINLPAPSGVSPKAMDTSVRFEFPFPSSEEGQKDKTSSVKNTNSPEFKEQFKLNISRGHRSLKRVIQSRGIKFEVIHKGGLFKTEKVMGSAQLKLESLDKECEVRQLIEVLDGRKPTGGHLEVVVRIREPLGGPQVHTVTERWLVLDPHTMPMVAVPKPKPQTETVKNVSASPPPPPPRYKLYSINLLAHDTEALENKILDCRRSQRDPPLDLLQQHRELLRRLQWQTAQMDRATPVLLAEYDNVLCQLVEGLGESVKRLSIQGDAEAAKDTLGRLKMVESEMECLKRRGNLG</sequence>
<feature type="region of interest" description="Disordered" evidence="4">
    <location>
        <begin position="84"/>
        <end position="240"/>
    </location>
</feature>
<dbReference type="AlphaFoldDB" id="A0A9D3LLA8"/>
<dbReference type="InterPro" id="IPR037772">
    <property type="entry name" value="C2_Freud"/>
</dbReference>
<dbReference type="InterPro" id="IPR000008">
    <property type="entry name" value="C2_dom"/>
</dbReference>
<feature type="region of interest" description="Disordered" evidence="4">
    <location>
        <begin position="810"/>
        <end position="829"/>
    </location>
</feature>
<dbReference type="SMART" id="SM00685">
    <property type="entry name" value="DM14"/>
    <property type="match status" value="4"/>
</dbReference>
<dbReference type="PROSITE" id="PS50004">
    <property type="entry name" value="C2"/>
    <property type="match status" value="1"/>
</dbReference>
<dbReference type="InterPro" id="IPR006608">
    <property type="entry name" value="CC2D1A/B_DM14"/>
</dbReference>
<dbReference type="GO" id="GO:0001227">
    <property type="term" value="F:DNA-binding transcription repressor activity, RNA polymerase II-specific"/>
    <property type="evidence" value="ECO:0007669"/>
    <property type="project" value="InterPro"/>
</dbReference>
<organism evidence="6 7">
    <name type="scientific">Anguilla anguilla</name>
    <name type="common">European freshwater eel</name>
    <name type="synonym">Muraena anguilla</name>
    <dbReference type="NCBI Taxonomy" id="7936"/>
    <lineage>
        <taxon>Eukaryota</taxon>
        <taxon>Metazoa</taxon>
        <taxon>Chordata</taxon>
        <taxon>Craniata</taxon>
        <taxon>Vertebrata</taxon>
        <taxon>Euteleostomi</taxon>
        <taxon>Actinopterygii</taxon>
        <taxon>Neopterygii</taxon>
        <taxon>Teleostei</taxon>
        <taxon>Anguilliformes</taxon>
        <taxon>Anguillidae</taxon>
        <taxon>Anguilla</taxon>
    </lineage>
</organism>
<feature type="compositionally biased region" description="Basic and acidic residues" evidence="4">
    <location>
        <begin position="133"/>
        <end position="144"/>
    </location>
</feature>
<dbReference type="PANTHER" id="PTHR13076">
    <property type="entry name" value="COILED-COIL AND C2 DOMAIN-CONTAINING PROTEIN 1-LIKE"/>
    <property type="match status" value="1"/>
</dbReference>
<dbReference type="EMBL" id="JAFIRN010000017">
    <property type="protein sequence ID" value="KAG5832579.1"/>
    <property type="molecule type" value="Genomic_DNA"/>
</dbReference>
<evidence type="ECO:0000313" key="6">
    <source>
        <dbReference type="EMBL" id="KAG5832579.1"/>
    </source>
</evidence>
<evidence type="ECO:0000313" key="7">
    <source>
        <dbReference type="Proteomes" id="UP001044222"/>
    </source>
</evidence>
<name>A0A9D3LLA8_ANGAN</name>
<evidence type="ECO:0000256" key="4">
    <source>
        <dbReference type="SAM" id="MobiDB-lite"/>
    </source>
</evidence>
<dbReference type="Gene3D" id="2.60.40.150">
    <property type="entry name" value="C2 domain"/>
    <property type="match status" value="1"/>
</dbReference>
<gene>
    <name evidence="6" type="ORF">ANANG_G00292620</name>
</gene>
<feature type="region of interest" description="Disordered" evidence="4">
    <location>
        <begin position="677"/>
        <end position="696"/>
    </location>
</feature>
<proteinExistence type="inferred from homology"/>
<dbReference type="SMART" id="SM00239">
    <property type="entry name" value="C2"/>
    <property type="match status" value="1"/>
</dbReference>
<keyword evidence="7" id="KW-1185">Reference proteome</keyword>
<comment type="caution">
    <text evidence="6">The sequence shown here is derived from an EMBL/GenBank/DDBJ whole genome shotgun (WGS) entry which is preliminary data.</text>
</comment>
<evidence type="ECO:0000256" key="1">
    <source>
        <dbReference type="ARBA" id="ARBA00010672"/>
    </source>
</evidence>
<protein>
    <recommendedName>
        <fullName evidence="3">Coiled-coil and C2 domain-containing protein 1B</fullName>
    </recommendedName>
</protein>
<feature type="region of interest" description="Disordered" evidence="4">
    <location>
        <begin position="423"/>
        <end position="478"/>
    </location>
</feature>
<feature type="compositionally biased region" description="Polar residues" evidence="4">
    <location>
        <begin position="123"/>
        <end position="132"/>
    </location>
</feature>
<keyword evidence="2" id="KW-0175">Coiled coil</keyword>
<feature type="compositionally biased region" description="Polar residues" evidence="4">
    <location>
        <begin position="450"/>
        <end position="461"/>
    </location>
</feature>
<reference evidence="6" key="1">
    <citation type="submission" date="2021-01" db="EMBL/GenBank/DDBJ databases">
        <title>A chromosome-scale assembly of European eel, Anguilla anguilla.</title>
        <authorList>
            <person name="Henkel C."/>
            <person name="Jong-Raadsen S.A."/>
            <person name="Dufour S."/>
            <person name="Weltzien F.-A."/>
            <person name="Palstra A.P."/>
            <person name="Pelster B."/>
            <person name="Spaink H.P."/>
            <person name="Van Den Thillart G.E."/>
            <person name="Jansen H."/>
            <person name="Zahm M."/>
            <person name="Klopp C."/>
            <person name="Cedric C."/>
            <person name="Louis A."/>
            <person name="Berthelot C."/>
            <person name="Parey E."/>
            <person name="Roest Crollius H."/>
            <person name="Montfort J."/>
            <person name="Robinson-Rechavi M."/>
            <person name="Bucao C."/>
            <person name="Bouchez O."/>
            <person name="Gislard M."/>
            <person name="Lluch J."/>
            <person name="Milhes M."/>
            <person name="Lampietro C."/>
            <person name="Lopez Roques C."/>
            <person name="Donnadieu C."/>
            <person name="Braasch I."/>
            <person name="Desvignes T."/>
            <person name="Postlethwait J."/>
            <person name="Bobe J."/>
            <person name="Guiguen Y."/>
            <person name="Dirks R."/>
        </authorList>
    </citation>
    <scope>NUCLEOTIDE SEQUENCE</scope>
    <source>
        <strain evidence="6">Tag_6206</strain>
        <tissue evidence="6">Liver</tissue>
    </source>
</reference>
<dbReference type="FunFam" id="2.60.40.150:FF:000104">
    <property type="entry name" value="coiled-coil and C2 domain-containing protein 1B"/>
    <property type="match status" value="1"/>
</dbReference>
<dbReference type="Pfam" id="PF21528">
    <property type="entry name" value="CC2D1A-B_DM14"/>
    <property type="match status" value="3"/>
</dbReference>
<dbReference type="SUPFAM" id="SSF49562">
    <property type="entry name" value="C2 domain (Calcium/lipid-binding domain, CaLB)"/>
    <property type="match status" value="1"/>
</dbReference>
<evidence type="ECO:0000256" key="3">
    <source>
        <dbReference type="ARBA" id="ARBA00068693"/>
    </source>
</evidence>
<comment type="similarity">
    <text evidence="1">Belongs to the CC2D1 family.</text>
</comment>
<feature type="compositionally biased region" description="Acidic residues" evidence="4">
    <location>
        <begin position="84"/>
        <end position="93"/>
    </location>
</feature>
<dbReference type="PANTHER" id="PTHR13076:SF8">
    <property type="entry name" value="COILED-COIL AND C2 DOMAIN-CONTAINING PROTEIN 1A"/>
    <property type="match status" value="1"/>
</dbReference>
<feature type="compositionally biased region" description="Polar residues" evidence="4">
    <location>
        <begin position="198"/>
        <end position="210"/>
    </location>
</feature>
<evidence type="ECO:0000256" key="2">
    <source>
        <dbReference type="ARBA" id="ARBA00023054"/>
    </source>
</evidence>